<accession>A0A0V0QUV0</accession>
<dbReference type="GO" id="GO:0003724">
    <property type="term" value="F:RNA helicase activity"/>
    <property type="evidence" value="ECO:0007669"/>
    <property type="project" value="InterPro"/>
</dbReference>
<keyword evidence="3" id="KW-1185">Reference proteome</keyword>
<dbReference type="GO" id="GO:0003723">
    <property type="term" value="F:RNA binding"/>
    <property type="evidence" value="ECO:0007669"/>
    <property type="project" value="InterPro"/>
</dbReference>
<evidence type="ECO:0000259" key="1">
    <source>
        <dbReference type="Pfam" id="PF00910"/>
    </source>
</evidence>
<protein>
    <submittedName>
        <fullName evidence="2">p-loop containing nucleoside triphosphate hydrolase</fullName>
    </submittedName>
</protein>
<reference evidence="2 3" key="1">
    <citation type="journal article" date="2015" name="Sci. Rep.">
        <title>Genome of the facultative scuticociliatosis pathogen Pseudocohnilembus persalinus provides insight into its virulence through horizontal gene transfer.</title>
        <authorList>
            <person name="Xiong J."/>
            <person name="Wang G."/>
            <person name="Cheng J."/>
            <person name="Tian M."/>
            <person name="Pan X."/>
            <person name="Warren A."/>
            <person name="Jiang C."/>
            <person name="Yuan D."/>
            <person name="Miao W."/>
        </authorList>
    </citation>
    <scope>NUCLEOTIDE SEQUENCE [LARGE SCALE GENOMIC DNA]</scope>
    <source>
        <strain evidence="2">36N120E</strain>
    </source>
</reference>
<feature type="domain" description="Helicase superfamily 3 single-stranded DNA/RNA virus" evidence="1">
    <location>
        <begin position="39"/>
        <end position="97"/>
    </location>
</feature>
<gene>
    <name evidence="2" type="ORF">PPERSA_02350</name>
</gene>
<name>A0A0V0QUV0_PSEPJ</name>
<dbReference type="InterPro" id="IPR000605">
    <property type="entry name" value="Helicase_SF3_ssDNA/RNA_vir"/>
</dbReference>
<dbReference type="InParanoid" id="A0A0V0QUV0"/>
<proteinExistence type="predicted"/>
<dbReference type="InterPro" id="IPR027417">
    <property type="entry name" value="P-loop_NTPase"/>
</dbReference>
<dbReference type="Gene3D" id="3.40.50.300">
    <property type="entry name" value="P-loop containing nucleotide triphosphate hydrolases"/>
    <property type="match status" value="1"/>
</dbReference>
<comment type="caution">
    <text evidence="2">The sequence shown here is derived from an EMBL/GenBank/DDBJ whole genome shotgun (WGS) entry which is preliminary data.</text>
</comment>
<organism evidence="2 3">
    <name type="scientific">Pseudocohnilembus persalinus</name>
    <name type="common">Ciliate</name>
    <dbReference type="NCBI Taxonomy" id="266149"/>
    <lineage>
        <taxon>Eukaryota</taxon>
        <taxon>Sar</taxon>
        <taxon>Alveolata</taxon>
        <taxon>Ciliophora</taxon>
        <taxon>Intramacronucleata</taxon>
        <taxon>Oligohymenophorea</taxon>
        <taxon>Scuticociliatia</taxon>
        <taxon>Philasterida</taxon>
        <taxon>Pseudocohnilembidae</taxon>
        <taxon>Pseudocohnilembus</taxon>
    </lineage>
</organism>
<dbReference type="AlphaFoldDB" id="A0A0V0QUV0"/>
<dbReference type="Proteomes" id="UP000054937">
    <property type="component" value="Unassembled WGS sequence"/>
</dbReference>
<dbReference type="SUPFAM" id="SSF52540">
    <property type="entry name" value="P-loop containing nucleoside triphosphate hydrolases"/>
    <property type="match status" value="1"/>
</dbReference>
<evidence type="ECO:0000313" key="2">
    <source>
        <dbReference type="EMBL" id="KRX05818.1"/>
    </source>
</evidence>
<dbReference type="EMBL" id="LDAU01000104">
    <property type="protein sequence ID" value="KRX05818.1"/>
    <property type="molecule type" value="Genomic_DNA"/>
</dbReference>
<evidence type="ECO:0000313" key="3">
    <source>
        <dbReference type="Proteomes" id="UP000054937"/>
    </source>
</evidence>
<dbReference type="GO" id="GO:0016787">
    <property type="term" value="F:hydrolase activity"/>
    <property type="evidence" value="ECO:0007669"/>
    <property type="project" value="UniProtKB-KW"/>
</dbReference>
<keyword evidence="2" id="KW-0378">Hydrolase</keyword>
<sequence length="254" mass="30624">MEDKNKISMQFDQAFDYVCSIYENLKNNNNKSDNIQSNIIIYSPPGNGKTFLIKNLIKKYQQKFNLPKQKEVNTNQEEKYLQYLYENIIQYNFEIYQKYKYEFDWEKDNIAHLMIQKYLQQSISRNYLFIVDQYEGETPFSSQNDEFNIKFRKDFEAEFLKLQEQQKNGSVHKTLTIISTQEIENVFSKQFLSNFQVIEIQLPNDFEKQKIIKQLTFEKNLELDKEHLASILNNNTFSDINQNLKKLEMNVLWK</sequence>
<dbReference type="Pfam" id="PF00910">
    <property type="entry name" value="RNA_helicase"/>
    <property type="match status" value="1"/>
</dbReference>